<keyword evidence="3" id="KW-0732">Signal</keyword>
<dbReference type="SUPFAM" id="SSF57414">
    <property type="entry name" value="Hairpin loop containing domain-like"/>
    <property type="match status" value="1"/>
</dbReference>
<keyword evidence="2" id="KW-0245">EGF-like domain</keyword>
<dbReference type="PROSITE" id="PS00022">
    <property type="entry name" value="EGF_1"/>
    <property type="match status" value="1"/>
</dbReference>
<reference evidence="6 7" key="1">
    <citation type="submission" date="2022-05" db="EMBL/GenBank/DDBJ databases">
        <authorList>
            <consortium name="Genoscope - CEA"/>
            <person name="William W."/>
        </authorList>
    </citation>
    <scope>NUCLEOTIDE SEQUENCE [LARGE SCALE GENOMIC DNA]</scope>
</reference>
<keyword evidence="1 2" id="KW-1015">Disulfide bond</keyword>
<name>A0ABN8S076_9CNID</name>
<feature type="domain" description="Fibrinogen C-terminal" evidence="5">
    <location>
        <begin position="148"/>
        <end position="372"/>
    </location>
</feature>
<gene>
    <name evidence="6" type="ORF">PLOB_00031725</name>
</gene>
<feature type="domain" description="EGF-like" evidence="4">
    <location>
        <begin position="117"/>
        <end position="158"/>
    </location>
</feature>
<evidence type="ECO:0000256" key="3">
    <source>
        <dbReference type="SAM" id="SignalP"/>
    </source>
</evidence>
<feature type="signal peptide" evidence="3">
    <location>
        <begin position="1"/>
        <end position="26"/>
    </location>
</feature>
<evidence type="ECO:0000313" key="7">
    <source>
        <dbReference type="Proteomes" id="UP001159405"/>
    </source>
</evidence>
<keyword evidence="7" id="KW-1185">Reference proteome</keyword>
<dbReference type="SMART" id="SM00186">
    <property type="entry name" value="FBG"/>
    <property type="match status" value="1"/>
</dbReference>
<dbReference type="CDD" id="cd00054">
    <property type="entry name" value="EGF_CA"/>
    <property type="match status" value="1"/>
</dbReference>
<organism evidence="6 7">
    <name type="scientific">Porites lobata</name>
    <dbReference type="NCBI Taxonomy" id="104759"/>
    <lineage>
        <taxon>Eukaryota</taxon>
        <taxon>Metazoa</taxon>
        <taxon>Cnidaria</taxon>
        <taxon>Anthozoa</taxon>
        <taxon>Hexacorallia</taxon>
        <taxon>Scleractinia</taxon>
        <taxon>Fungiina</taxon>
        <taxon>Poritidae</taxon>
        <taxon>Porites</taxon>
    </lineage>
</organism>
<dbReference type="Pfam" id="PF00024">
    <property type="entry name" value="PAN_1"/>
    <property type="match status" value="1"/>
</dbReference>
<accession>A0ABN8S076</accession>
<comment type="caution">
    <text evidence="2">Lacks conserved residue(s) required for the propagation of feature annotation.</text>
</comment>
<dbReference type="SUPFAM" id="SSF57196">
    <property type="entry name" value="EGF/Laminin"/>
    <property type="match status" value="1"/>
</dbReference>
<sequence>MGLPLILIREKMLLCLVLVFAETASGLSRISGPGFQAVNFAKAKEGRKLNGGVIKEMQVDTEGACRRQCVNDEQCRSYNFGLKKNKAGNFLCQLNGCDRFVGFGNFTEDDNFSYRGMESVCESDSLNPCGDKGICIPDYSTGSFACKCDKGYGGISCEKVLKSCSEITPSGLYYTIPDGGKPIQVLCDTTTDGGGWTVFQRRLNGSLDFYRGWESYKNGFGDLNGEFWLGNDNLHRLTAADDVILRVDLEDFDGNTAYAEYTTFKVANGADKYRILVEGYRGTAGDSMQVSLGSLSNMQFTTKDADNDQHDSNCAVLFKGAWWYRSCSWANLNGLYYGGPYSSPKSDGAKWKTFRGQLYSLKRTEMKLKPKP</sequence>
<dbReference type="InterPro" id="IPR003609">
    <property type="entry name" value="Pan_app"/>
</dbReference>
<dbReference type="PROSITE" id="PS51406">
    <property type="entry name" value="FIBRINOGEN_C_2"/>
    <property type="match status" value="1"/>
</dbReference>
<dbReference type="PROSITE" id="PS00514">
    <property type="entry name" value="FIBRINOGEN_C_1"/>
    <property type="match status" value="1"/>
</dbReference>
<dbReference type="PANTHER" id="PTHR19143">
    <property type="entry name" value="FIBRINOGEN/TENASCIN/ANGIOPOEITIN"/>
    <property type="match status" value="1"/>
</dbReference>
<evidence type="ECO:0000313" key="6">
    <source>
        <dbReference type="EMBL" id="CAH3184948.1"/>
    </source>
</evidence>
<dbReference type="CDD" id="cd00087">
    <property type="entry name" value="FReD"/>
    <property type="match status" value="1"/>
</dbReference>
<dbReference type="InterPro" id="IPR036056">
    <property type="entry name" value="Fibrinogen-like_C"/>
</dbReference>
<dbReference type="PROSITE" id="PS50026">
    <property type="entry name" value="EGF_3"/>
    <property type="match status" value="1"/>
</dbReference>
<dbReference type="Pfam" id="PF00147">
    <property type="entry name" value="Fibrinogen_C"/>
    <property type="match status" value="1"/>
</dbReference>
<dbReference type="Gene3D" id="3.90.215.10">
    <property type="entry name" value="Gamma Fibrinogen, chain A, domain 1"/>
    <property type="match status" value="1"/>
</dbReference>
<evidence type="ECO:0000256" key="1">
    <source>
        <dbReference type="ARBA" id="ARBA00023157"/>
    </source>
</evidence>
<feature type="disulfide bond" evidence="2">
    <location>
        <begin position="148"/>
        <end position="157"/>
    </location>
</feature>
<dbReference type="EMBL" id="CALNXK010000405">
    <property type="protein sequence ID" value="CAH3184948.1"/>
    <property type="molecule type" value="Genomic_DNA"/>
</dbReference>
<dbReference type="PANTHER" id="PTHR19143:SF458">
    <property type="entry name" value="FIBRINOGEN C-TERMINAL DOMAIN-CONTAINING PROTEIN-RELATED"/>
    <property type="match status" value="1"/>
</dbReference>
<evidence type="ECO:0000259" key="4">
    <source>
        <dbReference type="PROSITE" id="PS50026"/>
    </source>
</evidence>
<protein>
    <submittedName>
        <fullName evidence="6">Uncharacterized protein</fullName>
    </submittedName>
</protein>
<dbReference type="InterPro" id="IPR020837">
    <property type="entry name" value="Fibrinogen_CS"/>
</dbReference>
<dbReference type="InterPro" id="IPR014716">
    <property type="entry name" value="Fibrinogen_a/b/g_C_1"/>
</dbReference>
<dbReference type="Proteomes" id="UP001159405">
    <property type="component" value="Unassembled WGS sequence"/>
</dbReference>
<evidence type="ECO:0000256" key="2">
    <source>
        <dbReference type="PROSITE-ProRule" id="PRU00076"/>
    </source>
</evidence>
<dbReference type="NCBIfam" id="NF040941">
    <property type="entry name" value="GGGWT_bact"/>
    <property type="match status" value="1"/>
</dbReference>
<dbReference type="InterPro" id="IPR002181">
    <property type="entry name" value="Fibrinogen_a/b/g_C_dom"/>
</dbReference>
<dbReference type="InterPro" id="IPR000742">
    <property type="entry name" value="EGF"/>
</dbReference>
<dbReference type="PROSITE" id="PS01186">
    <property type="entry name" value="EGF_2"/>
    <property type="match status" value="1"/>
</dbReference>
<feature type="disulfide bond" evidence="2">
    <location>
        <begin position="129"/>
        <end position="146"/>
    </location>
</feature>
<proteinExistence type="predicted"/>
<dbReference type="Gene3D" id="2.10.25.10">
    <property type="entry name" value="Laminin"/>
    <property type="match status" value="1"/>
</dbReference>
<dbReference type="SUPFAM" id="SSF56496">
    <property type="entry name" value="Fibrinogen C-terminal domain-like"/>
    <property type="match status" value="1"/>
</dbReference>
<evidence type="ECO:0000259" key="5">
    <source>
        <dbReference type="PROSITE" id="PS51406"/>
    </source>
</evidence>
<feature type="chain" id="PRO_5045946937" evidence="3">
    <location>
        <begin position="27"/>
        <end position="372"/>
    </location>
</feature>
<comment type="caution">
    <text evidence="6">The sequence shown here is derived from an EMBL/GenBank/DDBJ whole genome shotgun (WGS) entry which is preliminary data.</text>
</comment>
<dbReference type="InterPro" id="IPR050373">
    <property type="entry name" value="Fibrinogen_C-term_domain"/>
</dbReference>